<keyword evidence="3" id="KW-1185">Reference proteome</keyword>
<reference evidence="2 3" key="1">
    <citation type="submission" date="2017-11" db="EMBL/GenBank/DDBJ databases">
        <title>The genome of Rhizophagus clarus HR1 reveals common genetic basis of auxotrophy among arbuscular mycorrhizal fungi.</title>
        <authorList>
            <person name="Kobayashi Y."/>
        </authorList>
    </citation>
    <scope>NUCLEOTIDE SEQUENCE [LARGE SCALE GENOMIC DNA]</scope>
    <source>
        <strain evidence="2 3">HR1</strain>
    </source>
</reference>
<dbReference type="EMBL" id="BEXD01000414">
    <property type="protein sequence ID" value="GBB87275.1"/>
    <property type="molecule type" value="Genomic_DNA"/>
</dbReference>
<gene>
    <name evidence="2" type="ORF">RclHR1_13700006</name>
</gene>
<name>A0A2Z6QCP4_9GLOM</name>
<dbReference type="AlphaFoldDB" id="A0A2Z6QCP4"/>
<evidence type="ECO:0000256" key="1">
    <source>
        <dbReference type="SAM" id="MobiDB-lite"/>
    </source>
</evidence>
<feature type="region of interest" description="Disordered" evidence="1">
    <location>
        <begin position="1"/>
        <end position="20"/>
    </location>
</feature>
<proteinExistence type="predicted"/>
<accession>A0A2Z6QCP4</accession>
<evidence type="ECO:0000313" key="2">
    <source>
        <dbReference type="EMBL" id="GBB87275.1"/>
    </source>
</evidence>
<comment type="caution">
    <text evidence="2">The sequence shown here is derived from an EMBL/GenBank/DDBJ whole genome shotgun (WGS) entry which is preliminary data.</text>
</comment>
<dbReference type="Proteomes" id="UP000247702">
    <property type="component" value="Unassembled WGS sequence"/>
</dbReference>
<sequence>MRTNSNRKPDAQTYANENLQQLNQQRKSITTHWEMTNINTGRKENLQKIKFMLEEEEVTPSKELLIYPLIELVKSWMSPANFSLASLITGSFFLLRFVECKFNPKDGFRS</sequence>
<organism evidence="2 3">
    <name type="scientific">Rhizophagus clarus</name>
    <dbReference type="NCBI Taxonomy" id="94130"/>
    <lineage>
        <taxon>Eukaryota</taxon>
        <taxon>Fungi</taxon>
        <taxon>Fungi incertae sedis</taxon>
        <taxon>Mucoromycota</taxon>
        <taxon>Glomeromycotina</taxon>
        <taxon>Glomeromycetes</taxon>
        <taxon>Glomerales</taxon>
        <taxon>Glomeraceae</taxon>
        <taxon>Rhizophagus</taxon>
    </lineage>
</organism>
<protein>
    <submittedName>
        <fullName evidence="2">Uncharacterized protein</fullName>
    </submittedName>
</protein>
<evidence type="ECO:0000313" key="3">
    <source>
        <dbReference type="Proteomes" id="UP000247702"/>
    </source>
</evidence>